<dbReference type="InterPro" id="IPR001202">
    <property type="entry name" value="WW_dom"/>
</dbReference>
<dbReference type="GO" id="GO:0005829">
    <property type="term" value="C:cytosol"/>
    <property type="evidence" value="ECO:0007669"/>
    <property type="project" value="TreeGrafter"/>
</dbReference>
<dbReference type="CDD" id="cd21433">
    <property type="entry name" value="SARAH_Sav"/>
    <property type="match status" value="1"/>
</dbReference>
<protein>
    <recommendedName>
        <fullName evidence="6">WW domain protein</fullName>
    </recommendedName>
</protein>
<proteinExistence type="predicted"/>
<sequence length="454" mass="51213">MDSILTKTTESMLTAMLKLTVQSQRGFVNLWIRFCQESKLLLEFITGYLLCGGKGLCWMFSRSKKQQLPSYIEGTQGLYVKRASPPPVPSLSSHTHTLAKKTSSATVDVSASNNNVTCTNKTSVTVSQPAHVESRALKTESVALYTDSSAVRPHSDSALSTASTYSLPPSHGHLAVNHLDAVNERKSPIANLSSQSFSDPSKREHLRKPLTSSHSIGNVESFMDQLSTEHSTPVQQRFVSLQSLPGQGRQFGSSIIGDNCLVSGTPQQDDLPLPPNWSISVTSQGYRYYVDHNTCRTHWIHPLARENLPPGWNKIFQPSSGVIYYNEMDGRSQVEHPGLAQPLTQQINQPIVPINRTESMMVASRRAESAVEHLNIIHHEEVPEWLMMYSQADTSLDHLLEWDLFNTMQLEQYEEMMLKLYKQEVIDTVRRYERMRTVLNKEIVRRTQPHPRNE</sequence>
<dbReference type="PANTHER" id="PTHR47522:SF2">
    <property type="entry name" value="PROTEIN SALVADOR HOMOLOG 1"/>
    <property type="match status" value="1"/>
</dbReference>
<reference evidence="5" key="1">
    <citation type="journal article" date="2015" name="Nat. Genet.">
        <title>The genome and transcriptome of the zoonotic hookworm Ancylostoma ceylanicum identify infection-specific gene families.</title>
        <authorList>
            <person name="Schwarz E.M."/>
            <person name="Hu Y."/>
            <person name="Antoshechkin I."/>
            <person name="Miller M.M."/>
            <person name="Sternberg P.W."/>
            <person name="Aroian R.V."/>
        </authorList>
    </citation>
    <scope>NUCLEOTIDE SEQUENCE</scope>
    <source>
        <strain evidence="5">HY135</strain>
    </source>
</reference>
<dbReference type="GO" id="GO:0006915">
    <property type="term" value="P:apoptotic process"/>
    <property type="evidence" value="ECO:0007669"/>
    <property type="project" value="InterPro"/>
</dbReference>
<dbReference type="EMBL" id="JARK01001414">
    <property type="protein sequence ID" value="EYC06119.1"/>
    <property type="molecule type" value="Genomic_DNA"/>
</dbReference>
<feature type="domain" description="WW" evidence="2">
    <location>
        <begin position="271"/>
        <end position="304"/>
    </location>
</feature>
<dbReference type="SMART" id="SM00456">
    <property type="entry name" value="WW"/>
    <property type="match status" value="2"/>
</dbReference>
<dbReference type="OrthoDB" id="5339429at2759"/>
<comment type="caution">
    <text evidence="4">The sequence shown here is derived from an EMBL/GenBank/DDBJ whole genome shotgun (WGS) entry which is preliminary data.</text>
</comment>
<evidence type="ECO:0000313" key="4">
    <source>
        <dbReference type="EMBL" id="EYC06119.1"/>
    </source>
</evidence>
<evidence type="ECO:0000313" key="5">
    <source>
        <dbReference type="Proteomes" id="UP000024635"/>
    </source>
</evidence>
<evidence type="ECO:0000259" key="3">
    <source>
        <dbReference type="PROSITE" id="PS50951"/>
    </source>
</evidence>
<evidence type="ECO:0008006" key="6">
    <source>
        <dbReference type="Google" id="ProtNLM"/>
    </source>
</evidence>
<accession>A0A016TSY4</accession>
<dbReference type="InterPro" id="IPR036020">
    <property type="entry name" value="WW_dom_sf"/>
</dbReference>
<gene>
    <name evidence="4" type="primary">Acey_s0078.g1202</name>
    <name evidence="4" type="synonym">Acey-sav-1</name>
    <name evidence="4" type="ORF">Y032_0078g1202</name>
</gene>
<dbReference type="Proteomes" id="UP000024635">
    <property type="component" value="Unassembled WGS sequence"/>
</dbReference>
<dbReference type="PROSITE" id="PS50020">
    <property type="entry name" value="WW_DOMAIN_2"/>
    <property type="match status" value="2"/>
</dbReference>
<dbReference type="AlphaFoldDB" id="A0A016TSY4"/>
<feature type="region of interest" description="Disordered" evidence="1">
    <location>
        <begin position="191"/>
        <end position="213"/>
    </location>
</feature>
<feature type="compositionally biased region" description="Polar residues" evidence="1">
    <location>
        <begin position="157"/>
        <end position="167"/>
    </location>
</feature>
<keyword evidence="5" id="KW-1185">Reference proteome</keyword>
<evidence type="ECO:0000256" key="1">
    <source>
        <dbReference type="SAM" id="MobiDB-lite"/>
    </source>
</evidence>
<dbReference type="STRING" id="53326.A0A016TSY4"/>
<dbReference type="Pfam" id="PF00397">
    <property type="entry name" value="WW"/>
    <property type="match status" value="1"/>
</dbReference>
<dbReference type="Gene3D" id="2.20.70.10">
    <property type="match status" value="2"/>
</dbReference>
<dbReference type="GO" id="GO:0035329">
    <property type="term" value="P:hippo signaling"/>
    <property type="evidence" value="ECO:0007669"/>
    <property type="project" value="InterPro"/>
</dbReference>
<feature type="domain" description="SARAH" evidence="3">
    <location>
        <begin position="399"/>
        <end position="446"/>
    </location>
</feature>
<dbReference type="InterPro" id="IPR011524">
    <property type="entry name" value="SARAH_dom"/>
</dbReference>
<dbReference type="PANTHER" id="PTHR47522">
    <property type="entry name" value="SALVADOR FAMILY WW DOMAIN-CONTAINING PROTEIN 1"/>
    <property type="match status" value="1"/>
</dbReference>
<feature type="region of interest" description="Disordered" evidence="1">
    <location>
        <begin position="149"/>
        <end position="168"/>
    </location>
</feature>
<dbReference type="GO" id="GO:0043065">
    <property type="term" value="P:positive regulation of apoptotic process"/>
    <property type="evidence" value="ECO:0007669"/>
    <property type="project" value="TreeGrafter"/>
</dbReference>
<dbReference type="InterPro" id="IPR030030">
    <property type="entry name" value="Sav"/>
</dbReference>
<organism evidence="4 5">
    <name type="scientific">Ancylostoma ceylanicum</name>
    <dbReference type="NCBI Taxonomy" id="53326"/>
    <lineage>
        <taxon>Eukaryota</taxon>
        <taxon>Metazoa</taxon>
        <taxon>Ecdysozoa</taxon>
        <taxon>Nematoda</taxon>
        <taxon>Chromadorea</taxon>
        <taxon>Rhabditida</taxon>
        <taxon>Rhabditina</taxon>
        <taxon>Rhabditomorpha</taxon>
        <taxon>Strongyloidea</taxon>
        <taxon>Ancylostomatidae</taxon>
        <taxon>Ancylostomatinae</taxon>
        <taxon>Ancylostoma</taxon>
    </lineage>
</organism>
<dbReference type="GO" id="GO:0008285">
    <property type="term" value="P:negative regulation of cell population proliferation"/>
    <property type="evidence" value="ECO:0007669"/>
    <property type="project" value="TreeGrafter"/>
</dbReference>
<dbReference type="SUPFAM" id="SSF51045">
    <property type="entry name" value="WW domain"/>
    <property type="match status" value="2"/>
</dbReference>
<dbReference type="CDD" id="cd00201">
    <property type="entry name" value="WW"/>
    <property type="match status" value="1"/>
</dbReference>
<name>A0A016TSY4_9BILA</name>
<dbReference type="PROSITE" id="PS50951">
    <property type="entry name" value="SARAH"/>
    <property type="match status" value="1"/>
</dbReference>
<feature type="domain" description="WW" evidence="2">
    <location>
        <begin position="306"/>
        <end position="339"/>
    </location>
</feature>
<evidence type="ECO:0000259" key="2">
    <source>
        <dbReference type="PROSITE" id="PS50020"/>
    </source>
</evidence>
<dbReference type="GO" id="GO:0060090">
    <property type="term" value="F:molecular adaptor activity"/>
    <property type="evidence" value="ECO:0007669"/>
    <property type="project" value="InterPro"/>
</dbReference>